<dbReference type="Gene3D" id="3.40.50.300">
    <property type="entry name" value="P-loop containing nucleotide triphosphate hydrolases"/>
    <property type="match status" value="1"/>
</dbReference>
<keyword evidence="4 5" id="KW-0067">ATP-binding</keyword>
<sequence length="979" mass="111492">MLTTLLPGEKFHFHGIATLSRHPPVLGGCYSGARNEFGKVCMISKQVHKEKSRLVIPLVGSVTTSAHHFYTTSHQHCHTQLIGMTTLLDSSLVPLLMEQIGKGAFGVVYKYKDSKSGDMCALKEICFEEVLINHQWMDIPKILQEVEHSILVTHQNVIATFGSNIIGPNSREILAGNYEPPEISSSAEIPKLNFLHIRMELCDMSLDKYIAARINPDICKEATLVTTAITQMMEQPSHIFAQLCCGLSAIHDAQIIHRDLQPGNIFVRGDIWKIGDFGLSRTEVESSKSAQRGTPLYQSPEMYTGSKHYGFETDVYSLGLIFLLILNKSMQKERFYRVGIFTDLRDGNTAEVGKALVEAGKDVPPEFSVELSTTFEMVARTPSERITLPKAISEFNDPKNLNELTSRLKIWWPGRARDNCQTFRLPDHTQHNFIARTEEHQIVERLRKQEENKLSLILVEGSPVTGKTTLLKNIVHNLQRFSRIWLDCDFLVGDYAAFCNGIEEPFRHPWIIVFDGLEKKGLGCFKIILNAIQNLDQPFLPRAVIVSTSYLHLDEDLIGSISVEKVSSRKFTLDYNAWLWELIAAEHVELLPRLILRVIGVSHGDVVSSEEITRVQMVCESFNLLSRAVMVEYKLSDKLRLSLSFMILMAYATEPSPVDSFLKSEFFDLWAAFLDTRADLLDRNLSWMEDIFNCFQKTGVLINTSHQMEQGEGIRESCGSLCGPLFMQALTHPVIRYLLHSLLQIEKVDPLNFGVFRKLLFSFKRFVHPINKKLDNLTSKLKRKWVKNMWPFASALISDYPNELALFSTNLHDLDEQEAAYGLFRDKFGELHSGTLALSSELARSYCKYNENEQALLEMRERQLKEFSLHSEGLILEQCNLLADSVARQKTGDSRYNRNSMIWPSIYAISNKLLTEVGALLERLGHFKEAWKVYFTLNQDHGVNKDESVKEFAAAKLDKLKNYEAEPPSFFKIHKHELL</sequence>
<dbReference type="Gene3D" id="1.10.510.10">
    <property type="entry name" value="Transferase(Phosphotransferase) domain 1"/>
    <property type="match status" value="1"/>
</dbReference>
<dbReference type="PANTHER" id="PTHR11042">
    <property type="entry name" value="EUKARYOTIC TRANSLATION INITIATION FACTOR 2-ALPHA KINASE EIF2-ALPHA KINASE -RELATED"/>
    <property type="match status" value="1"/>
</dbReference>
<evidence type="ECO:0000259" key="6">
    <source>
        <dbReference type="PROSITE" id="PS50011"/>
    </source>
</evidence>
<protein>
    <submittedName>
        <fullName evidence="7">Interferon-induced, double-stranded RNA-activated protein kinase</fullName>
    </submittedName>
</protein>
<dbReference type="Proteomes" id="UP000198287">
    <property type="component" value="Unassembled WGS sequence"/>
</dbReference>
<dbReference type="OrthoDB" id="8123811at2759"/>
<keyword evidence="2 5" id="KW-0547">Nucleotide-binding</keyword>
<dbReference type="GO" id="GO:0005524">
    <property type="term" value="F:ATP binding"/>
    <property type="evidence" value="ECO:0007669"/>
    <property type="project" value="UniProtKB-UniRule"/>
</dbReference>
<dbReference type="Pfam" id="PF00069">
    <property type="entry name" value="Pkinase"/>
    <property type="match status" value="1"/>
</dbReference>
<dbReference type="InterPro" id="IPR027417">
    <property type="entry name" value="P-loop_NTPase"/>
</dbReference>
<comment type="caution">
    <text evidence="7">The sequence shown here is derived from an EMBL/GenBank/DDBJ whole genome shotgun (WGS) entry which is preliminary data.</text>
</comment>
<dbReference type="GO" id="GO:0005634">
    <property type="term" value="C:nucleus"/>
    <property type="evidence" value="ECO:0007669"/>
    <property type="project" value="TreeGrafter"/>
</dbReference>
<evidence type="ECO:0000256" key="1">
    <source>
        <dbReference type="ARBA" id="ARBA00022679"/>
    </source>
</evidence>
<evidence type="ECO:0000256" key="5">
    <source>
        <dbReference type="PROSITE-ProRule" id="PRU10141"/>
    </source>
</evidence>
<dbReference type="AlphaFoldDB" id="A0A226EA24"/>
<evidence type="ECO:0000256" key="3">
    <source>
        <dbReference type="ARBA" id="ARBA00022777"/>
    </source>
</evidence>
<dbReference type="PROSITE" id="PS50011">
    <property type="entry name" value="PROTEIN_KINASE_DOM"/>
    <property type="match status" value="1"/>
</dbReference>
<dbReference type="GO" id="GO:0004672">
    <property type="term" value="F:protein kinase activity"/>
    <property type="evidence" value="ECO:0007669"/>
    <property type="project" value="InterPro"/>
</dbReference>
<keyword evidence="1" id="KW-0808">Transferase</keyword>
<keyword evidence="3 7" id="KW-0418">Kinase</keyword>
<gene>
    <name evidence="7" type="ORF">Fcan01_11422</name>
</gene>
<evidence type="ECO:0000313" key="7">
    <source>
        <dbReference type="EMBL" id="OXA53651.1"/>
    </source>
</evidence>
<dbReference type="InterPro" id="IPR050339">
    <property type="entry name" value="CC_SR_Kinase"/>
</dbReference>
<dbReference type="EMBL" id="LNIX01000005">
    <property type="protein sequence ID" value="OXA53651.1"/>
    <property type="molecule type" value="Genomic_DNA"/>
</dbReference>
<dbReference type="PROSITE" id="PS00107">
    <property type="entry name" value="PROTEIN_KINASE_ATP"/>
    <property type="match status" value="1"/>
</dbReference>
<keyword evidence="8" id="KW-1185">Reference proteome</keyword>
<feature type="domain" description="Protein kinase" evidence="6">
    <location>
        <begin position="94"/>
        <end position="400"/>
    </location>
</feature>
<dbReference type="Gene3D" id="3.30.200.20">
    <property type="entry name" value="Phosphorylase Kinase, domain 1"/>
    <property type="match status" value="1"/>
</dbReference>
<evidence type="ECO:0000256" key="4">
    <source>
        <dbReference type="ARBA" id="ARBA00022840"/>
    </source>
</evidence>
<dbReference type="InterPro" id="IPR000719">
    <property type="entry name" value="Prot_kinase_dom"/>
</dbReference>
<reference evidence="7 8" key="1">
    <citation type="submission" date="2015-12" db="EMBL/GenBank/DDBJ databases">
        <title>The genome of Folsomia candida.</title>
        <authorList>
            <person name="Faddeeva A."/>
            <person name="Derks M.F."/>
            <person name="Anvar Y."/>
            <person name="Smit S."/>
            <person name="Van Straalen N."/>
            <person name="Roelofs D."/>
        </authorList>
    </citation>
    <scope>NUCLEOTIDE SEQUENCE [LARGE SCALE GENOMIC DNA]</scope>
    <source>
        <strain evidence="7 8">VU population</strain>
        <tissue evidence="7">Whole body</tissue>
    </source>
</reference>
<accession>A0A226EA24</accession>
<evidence type="ECO:0000313" key="8">
    <source>
        <dbReference type="Proteomes" id="UP000198287"/>
    </source>
</evidence>
<dbReference type="InterPro" id="IPR011009">
    <property type="entry name" value="Kinase-like_dom_sf"/>
</dbReference>
<dbReference type="SUPFAM" id="SSF52540">
    <property type="entry name" value="P-loop containing nucleoside triphosphate hydrolases"/>
    <property type="match status" value="1"/>
</dbReference>
<dbReference type="SUPFAM" id="SSF56112">
    <property type="entry name" value="Protein kinase-like (PK-like)"/>
    <property type="match status" value="1"/>
</dbReference>
<dbReference type="GO" id="GO:0005737">
    <property type="term" value="C:cytoplasm"/>
    <property type="evidence" value="ECO:0007669"/>
    <property type="project" value="TreeGrafter"/>
</dbReference>
<organism evidence="7 8">
    <name type="scientific">Folsomia candida</name>
    <name type="common">Springtail</name>
    <dbReference type="NCBI Taxonomy" id="158441"/>
    <lineage>
        <taxon>Eukaryota</taxon>
        <taxon>Metazoa</taxon>
        <taxon>Ecdysozoa</taxon>
        <taxon>Arthropoda</taxon>
        <taxon>Hexapoda</taxon>
        <taxon>Collembola</taxon>
        <taxon>Entomobryomorpha</taxon>
        <taxon>Isotomoidea</taxon>
        <taxon>Isotomidae</taxon>
        <taxon>Proisotominae</taxon>
        <taxon>Folsomia</taxon>
    </lineage>
</organism>
<proteinExistence type="predicted"/>
<dbReference type="InterPro" id="IPR017441">
    <property type="entry name" value="Protein_kinase_ATP_BS"/>
</dbReference>
<name>A0A226EA24_FOLCA</name>
<evidence type="ECO:0000256" key="2">
    <source>
        <dbReference type="ARBA" id="ARBA00022741"/>
    </source>
</evidence>
<feature type="binding site" evidence="5">
    <location>
        <position position="123"/>
    </location>
    <ligand>
        <name>ATP</name>
        <dbReference type="ChEBI" id="CHEBI:30616"/>
    </ligand>
</feature>